<feature type="domain" description="DUF659" evidence="2">
    <location>
        <begin position="103"/>
        <end position="244"/>
    </location>
</feature>
<dbReference type="Proteomes" id="UP001652660">
    <property type="component" value="Chromosome 5c"/>
</dbReference>
<dbReference type="InterPro" id="IPR007021">
    <property type="entry name" value="DUF659"/>
</dbReference>
<dbReference type="RefSeq" id="XP_071905990.1">
    <property type="nucleotide sequence ID" value="XM_072049889.1"/>
</dbReference>
<evidence type="ECO:0000259" key="2">
    <source>
        <dbReference type="Pfam" id="PF04937"/>
    </source>
</evidence>
<dbReference type="GeneID" id="140007196"/>
<feature type="region of interest" description="Disordered" evidence="1">
    <location>
        <begin position="1"/>
        <end position="25"/>
    </location>
</feature>
<organism evidence="3 4">
    <name type="scientific">Coffea arabica</name>
    <name type="common">Arabian coffee</name>
    <dbReference type="NCBI Taxonomy" id="13443"/>
    <lineage>
        <taxon>Eukaryota</taxon>
        <taxon>Viridiplantae</taxon>
        <taxon>Streptophyta</taxon>
        <taxon>Embryophyta</taxon>
        <taxon>Tracheophyta</taxon>
        <taxon>Spermatophyta</taxon>
        <taxon>Magnoliopsida</taxon>
        <taxon>eudicotyledons</taxon>
        <taxon>Gunneridae</taxon>
        <taxon>Pentapetalae</taxon>
        <taxon>asterids</taxon>
        <taxon>lamiids</taxon>
        <taxon>Gentianales</taxon>
        <taxon>Rubiaceae</taxon>
        <taxon>Ixoroideae</taxon>
        <taxon>Gardenieae complex</taxon>
        <taxon>Bertiereae - Coffeeae clade</taxon>
        <taxon>Coffeeae</taxon>
        <taxon>Coffea</taxon>
    </lineage>
</organism>
<dbReference type="PANTHER" id="PTHR32166:SF88">
    <property type="entry name" value="HAT TRANSPOSON SUPERFAMILY"/>
    <property type="match status" value="1"/>
</dbReference>
<protein>
    <recommendedName>
        <fullName evidence="2">DUF659 domain-containing protein</fullName>
    </recommendedName>
</protein>
<dbReference type="Pfam" id="PF04937">
    <property type="entry name" value="DUF659"/>
    <property type="match status" value="1"/>
</dbReference>
<reference evidence="4" key="1">
    <citation type="submission" date="2025-08" db="UniProtKB">
        <authorList>
            <consortium name="RefSeq"/>
        </authorList>
    </citation>
    <scope>IDENTIFICATION</scope>
    <source>
        <tissue evidence="4">Leaves</tissue>
    </source>
</reference>
<dbReference type="SUPFAM" id="SSF53098">
    <property type="entry name" value="Ribonuclease H-like"/>
    <property type="match status" value="1"/>
</dbReference>
<evidence type="ECO:0000256" key="1">
    <source>
        <dbReference type="SAM" id="MobiDB-lite"/>
    </source>
</evidence>
<dbReference type="InterPro" id="IPR012337">
    <property type="entry name" value="RNaseH-like_sf"/>
</dbReference>
<accession>A0ABM4UFD8</accession>
<evidence type="ECO:0000313" key="4">
    <source>
        <dbReference type="RefSeq" id="XP_071905990.1"/>
    </source>
</evidence>
<dbReference type="PANTHER" id="PTHR32166">
    <property type="entry name" value="OSJNBA0013A04.12 PROTEIN"/>
    <property type="match status" value="1"/>
</dbReference>
<sequence length="402" mass="45659">MQDAEDIQEIQPPPTPEVSKGKKVLQQHKKGKTIGTFFMPRATPGGQLSIKSVMQSKEAKEKVDLAVVKWMIDASIPFIAANSAYYQTMFDAAYSFGTGYKAPNFYDLCGYLLTKNVEQVKNFINSFRTTWKETGCTIMADGWTDQQRRTLINFLAYCPRGTIFLKSVDASDASKTAEMLYKLFREVVLFVGVQNVVHFITDNAANYVVAGRLLEREFPTLYWSPCAAHCLNLMLHDMGKLDEQSILVQKDALRAIVTSKEWTLSAYAKESKAKKIVDLVLDSIFWKECATIVQLTEPLVRVLRIVDSDERPAMGYLWDSQLHKNLHAAGYWLNPAYQYNSLDLEKHRHATSGLLDVIERYSYANPDLMSNLTGEMRLFHKAEGDFGRVSAIRDRDVMLLDE</sequence>
<keyword evidence="3" id="KW-1185">Reference proteome</keyword>
<evidence type="ECO:0000313" key="3">
    <source>
        <dbReference type="Proteomes" id="UP001652660"/>
    </source>
</evidence>
<gene>
    <name evidence="4" type="primary">LOC140007196</name>
</gene>
<name>A0ABM4UFD8_COFAR</name>
<proteinExistence type="predicted"/>